<keyword evidence="2" id="KW-1185">Reference proteome</keyword>
<proteinExistence type="predicted"/>
<comment type="caution">
    <text evidence="1">The sequence shown here is derived from an EMBL/GenBank/DDBJ whole genome shotgun (WGS) entry which is preliminary data.</text>
</comment>
<accession>A0AAD8MSQ1</accession>
<dbReference type="AlphaFoldDB" id="A0AAD8MSQ1"/>
<evidence type="ECO:0000313" key="2">
    <source>
        <dbReference type="Proteomes" id="UP001237642"/>
    </source>
</evidence>
<name>A0AAD8MSQ1_9APIA</name>
<sequence length="111" mass="13001">MEDVVKRLESALELQINHTWNFFDDEINQLECALQIQLQTNHTWRLDVDCNAHIGTSTWSLNGDNDDHIGMSSWRLNGDDDDLRMKSWISDRDDTQTSIPNFDFDSMEIVR</sequence>
<organism evidence="1 2">
    <name type="scientific">Heracleum sosnowskyi</name>
    <dbReference type="NCBI Taxonomy" id="360622"/>
    <lineage>
        <taxon>Eukaryota</taxon>
        <taxon>Viridiplantae</taxon>
        <taxon>Streptophyta</taxon>
        <taxon>Embryophyta</taxon>
        <taxon>Tracheophyta</taxon>
        <taxon>Spermatophyta</taxon>
        <taxon>Magnoliopsida</taxon>
        <taxon>eudicotyledons</taxon>
        <taxon>Gunneridae</taxon>
        <taxon>Pentapetalae</taxon>
        <taxon>asterids</taxon>
        <taxon>campanulids</taxon>
        <taxon>Apiales</taxon>
        <taxon>Apiaceae</taxon>
        <taxon>Apioideae</taxon>
        <taxon>apioid superclade</taxon>
        <taxon>Tordylieae</taxon>
        <taxon>Tordyliinae</taxon>
        <taxon>Heracleum</taxon>
    </lineage>
</organism>
<dbReference type="EMBL" id="JAUIZM010000005">
    <property type="protein sequence ID" value="KAK1383524.1"/>
    <property type="molecule type" value="Genomic_DNA"/>
</dbReference>
<gene>
    <name evidence="1" type="ORF">POM88_021259</name>
</gene>
<protein>
    <submittedName>
        <fullName evidence="1">Uncharacterized protein</fullName>
    </submittedName>
</protein>
<reference evidence="1" key="2">
    <citation type="submission" date="2023-05" db="EMBL/GenBank/DDBJ databases">
        <authorList>
            <person name="Schelkunov M.I."/>
        </authorList>
    </citation>
    <scope>NUCLEOTIDE SEQUENCE</scope>
    <source>
        <strain evidence="1">Hsosn_3</strain>
        <tissue evidence="1">Leaf</tissue>
    </source>
</reference>
<reference evidence="1" key="1">
    <citation type="submission" date="2023-02" db="EMBL/GenBank/DDBJ databases">
        <title>Genome of toxic invasive species Heracleum sosnowskyi carries increased number of genes despite the absence of recent whole-genome duplications.</title>
        <authorList>
            <person name="Schelkunov M."/>
            <person name="Shtratnikova V."/>
            <person name="Makarenko M."/>
            <person name="Klepikova A."/>
            <person name="Omelchenko D."/>
            <person name="Novikova G."/>
            <person name="Obukhova E."/>
            <person name="Bogdanov V."/>
            <person name="Penin A."/>
            <person name="Logacheva M."/>
        </authorList>
    </citation>
    <scope>NUCLEOTIDE SEQUENCE</scope>
    <source>
        <strain evidence="1">Hsosn_3</strain>
        <tissue evidence="1">Leaf</tissue>
    </source>
</reference>
<dbReference type="Proteomes" id="UP001237642">
    <property type="component" value="Unassembled WGS sequence"/>
</dbReference>
<evidence type="ECO:0000313" key="1">
    <source>
        <dbReference type="EMBL" id="KAK1383524.1"/>
    </source>
</evidence>